<reference evidence="1" key="1">
    <citation type="submission" date="2018-05" db="EMBL/GenBank/DDBJ databases">
        <authorList>
            <person name="Lanie J.A."/>
            <person name="Ng W.-L."/>
            <person name="Kazmierczak K.M."/>
            <person name="Andrzejewski T.M."/>
            <person name="Davidsen T.M."/>
            <person name="Wayne K.J."/>
            <person name="Tettelin H."/>
            <person name="Glass J.I."/>
            <person name="Rusch D."/>
            <person name="Podicherti R."/>
            <person name="Tsui H.-C.T."/>
            <person name="Winkler M.E."/>
        </authorList>
    </citation>
    <scope>NUCLEOTIDE SEQUENCE</scope>
</reference>
<gene>
    <name evidence="1" type="ORF">METZ01_LOCUS291377</name>
</gene>
<protein>
    <submittedName>
        <fullName evidence="1">Uncharacterized protein</fullName>
    </submittedName>
</protein>
<dbReference type="AlphaFoldDB" id="A0A382LQ70"/>
<evidence type="ECO:0000313" key="1">
    <source>
        <dbReference type="EMBL" id="SVC38523.1"/>
    </source>
</evidence>
<name>A0A382LQ70_9ZZZZ</name>
<sequence length="38" mass="4712">MNQEILYKYTKHYGNNIMVFIKLMKKRIFMCLTSIRKI</sequence>
<accession>A0A382LQ70</accession>
<proteinExistence type="predicted"/>
<organism evidence="1">
    <name type="scientific">marine metagenome</name>
    <dbReference type="NCBI Taxonomy" id="408172"/>
    <lineage>
        <taxon>unclassified sequences</taxon>
        <taxon>metagenomes</taxon>
        <taxon>ecological metagenomes</taxon>
    </lineage>
</organism>
<dbReference type="EMBL" id="UINC01088371">
    <property type="protein sequence ID" value="SVC38523.1"/>
    <property type="molecule type" value="Genomic_DNA"/>
</dbReference>